<dbReference type="KEGG" id="kpul:GXN76_10955"/>
<sequence length="49" mass="5806">MRSFSWNCFTVTGSVDAYLLFKVAEAVMDQPERRLPKKQKKREKLKEKS</sequence>
<evidence type="ECO:0000313" key="1">
    <source>
        <dbReference type="EMBL" id="QKG84935.1"/>
    </source>
</evidence>
<accession>A0A7D4BHZ3</accession>
<keyword evidence="2" id="KW-1185">Reference proteome</keyword>
<dbReference type="Proteomes" id="UP000503088">
    <property type="component" value="Chromosome"/>
</dbReference>
<dbReference type="RefSeq" id="WP_173223107.1">
    <property type="nucleotide sequence ID" value="NZ_CP048104.1"/>
</dbReference>
<organism evidence="1 2">
    <name type="scientific">Kroppenstedtia pulmonis</name>
    <dbReference type="NCBI Taxonomy" id="1380685"/>
    <lineage>
        <taxon>Bacteria</taxon>
        <taxon>Bacillati</taxon>
        <taxon>Bacillota</taxon>
        <taxon>Bacilli</taxon>
        <taxon>Bacillales</taxon>
        <taxon>Thermoactinomycetaceae</taxon>
        <taxon>Kroppenstedtia</taxon>
    </lineage>
</organism>
<name>A0A7D4BHZ3_9BACL</name>
<protein>
    <submittedName>
        <fullName evidence="1">YqzL family protein</fullName>
    </submittedName>
</protein>
<proteinExistence type="predicted"/>
<dbReference type="EMBL" id="CP048104">
    <property type="protein sequence ID" value="QKG84935.1"/>
    <property type="molecule type" value="Genomic_DNA"/>
</dbReference>
<gene>
    <name evidence="1" type="ORF">GXN76_10955</name>
</gene>
<dbReference type="AlphaFoldDB" id="A0A7D4BHZ3"/>
<reference evidence="1 2" key="1">
    <citation type="submission" date="2020-01" db="EMBL/GenBank/DDBJ databases">
        <authorList>
            <person name="Gulvik C.A."/>
            <person name="Batra D.G."/>
        </authorList>
    </citation>
    <scope>NUCLEOTIDE SEQUENCE [LARGE SCALE GENOMIC DNA]</scope>
    <source>
        <strain evidence="1 2">W9323</strain>
    </source>
</reference>
<evidence type="ECO:0000313" key="2">
    <source>
        <dbReference type="Proteomes" id="UP000503088"/>
    </source>
</evidence>
<dbReference type="InterPro" id="IPR025617">
    <property type="entry name" value="YqzL"/>
</dbReference>
<dbReference type="Pfam" id="PF14006">
    <property type="entry name" value="YqzL"/>
    <property type="match status" value="1"/>
</dbReference>